<organism evidence="1 2">
    <name type="scientific">Paracoccus benzoatiresistens</name>
    <dbReference type="NCBI Taxonomy" id="2997341"/>
    <lineage>
        <taxon>Bacteria</taxon>
        <taxon>Pseudomonadati</taxon>
        <taxon>Pseudomonadota</taxon>
        <taxon>Alphaproteobacteria</taxon>
        <taxon>Rhodobacterales</taxon>
        <taxon>Paracoccaceae</taxon>
        <taxon>Paracoccus</taxon>
    </lineage>
</organism>
<proteinExistence type="predicted"/>
<gene>
    <name evidence="1" type="ORF">OU682_15890</name>
</gene>
<protein>
    <submittedName>
        <fullName evidence="1">DUF982 domain-containing protein</fullName>
    </submittedName>
</protein>
<name>A0ABT4J859_9RHOB</name>
<evidence type="ECO:0000313" key="1">
    <source>
        <dbReference type="EMBL" id="MCZ0963099.1"/>
    </source>
</evidence>
<evidence type="ECO:0000313" key="2">
    <source>
        <dbReference type="Proteomes" id="UP001149822"/>
    </source>
</evidence>
<dbReference type="RefSeq" id="WP_268943161.1">
    <property type="nucleotide sequence ID" value="NZ_JAPTYD010000028.1"/>
</dbReference>
<accession>A0ABT4J859</accession>
<dbReference type="Proteomes" id="UP001149822">
    <property type="component" value="Unassembled WGS sequence"/>
</dbReference>
<comment type="caution">
    <text evidence="1">The sequence shown here is derived from an EMBL/GenBank/DDBJ whole genome shotgun (WGS) entry which is preliminary data.</text>
</comment>
<dbReference type="Gene3D" id="6.10.250.730">
    <property type="match status" value="1"/>
</dbReference>
<dbReference type="EMBL" id="JAPTYD010000028">
    <property type="protein sequence ID" value="MCZ0963099.1"/>
    <property type="molecule type" value="Genomic_DNA"/>
</dbReference>
<sequence length="85" mass="9544">MADGADGPRRIRPVAYQETNSRFRIVNDLTSMGKALMEYCDFFDTDYLRAAKSCIAFAEGKASPEQVRADFIRAMTSSGVFVRDH</sequence>
<keyword evidence="2" id="KW-1185">Reference proteome</keyword>
<reference evidence="1" key="1">
    <citation type="submission" date="2022-12" db="EMBL/GenBank/DDBJ databases">
        <title>Paracoccus sp. EF6 isolated from a lake water.</title>
        <authorList>
            <person name="Liu H."/>
        </authorList>
    </citation>
    <scope>NUCLEOTIDE SEQUENCE</scope>
    <source>
        <strain evidence="1">EF6</strain>
    </source>
</reference>